<evidence type="ECO:0000256" key="1">
    <source>
        <dbReference type="ARBA" id="ARBA00009995"/>
    </source>
</evidence>
<evidence type="ECO:0000313" key="8">
    <source>
        <dbReference type="Proteomes" id="UP000249390"/>
    </source>
</evidence>
<evidence type="ECO:0000256" key="2">
    <source>
        <dbReference type="ARBA" id="ARBA00022676"/>
    </source>
</evidence>
<dbReference type="CDD" id="cd03784">
    <property type="entry name" value="GT1_Gtf-like"/>
    <property type="match status" value="1"/>
</dbReference>
<dbReference type="Pfam" id="PF00201">
    <property type="entry name" value="UDPGT"/>
    <property type="match status" value="1"/>
</dbReference>
<accession>A0A328DWS4</accession>
<keyword evidence="2 4" id="KW-0328">Glycosyltransferase</keyword>
<dbReference type="Gene3D" id="3.40.50.2000">
    <property type="entry name" value="Glycogen Phosphorylase B"/>
    <property type="match status" value="2"/>
</dbReference>
<dbReference type="PROSITE" id="PS00375">
    <property type="entry name" value="UDPGT"/>
    <property type="match status" value="1"/>
</dbReference>
<keyword evidence="3 4" id="KW-0808">Transferase</keyword>
<dbReference type="GO" id="GO:0016138">
    <property type="term" value="P:glycoside biosynthetic process"/>
    <property type="evidence" value="ECO:0007669"/>
    <property type="project" value="UniProtKB-ARBA"/>
</dbReference>
<evidence type="ECO:0000313" key="7">
    <source>
        <dbReference type="EMBL" id="RAL48543.1"/>
    </source>
</evidence>
<evidence type="ECO:0000256" key="5">
    <source>
        <dbReference type="RuleBase" id="RU362057"/>
    </source>
</evidence>
<comment type="similarity">
    <text evidence="1 4">Belongs to the UDP-glycosyltransferase family.</text>
</comment>
<dbReference type="InterPro" id="IPR002213">
    <property type="entry name" value="UDP_glucos_trans"/>
</dbReference>
<dbReference type="PANTHER" id="PTHR48044:SF14">
    <property type="entry name" value="GLYCOSYLTRANSFERASE"/>
    <property type="match status" value="1"/>
</dbReference>
<dbReference type="EMBL" id="NQVE01000098">
    <property type="protein sequence ID" value="RAL48543.1"/>
    <property type="molecule type" value="Genomic_DNA"/>
</dbReference>
<dbReference type="PANTHER" id="PTHR48044">
    <property type="entry name" value="GLYCOSYLTRANSFERASE"/>
    <property type="match status" value="1"/>
</dbReference>
<sequence length="421" mass="47404">MDTQSVGNGQRVLIFPFVAMGHITPFFELAKKLSQRGFHVYLLSTPINLTFIHNTHSSIHLVELHLPESPDLPPHRHTTNGLPPHLNLTLQRALRESEPAFSDALTTLRPNLLIYDALNPWAARVAESHDVPAVRLFTIGAATSSYYTHSLSRENEEYPFPELRLSTYDRDRVQKMLERWRSGLKYTDITEDRNVCVITASREMEGKYIDSLSHLLGGRKVMPLGLLVRQEEDDCDQFHVIMEWLGKKAEKSTMYVSFGSECFLSDDEIQEMAHGLEESGVNFIWVVRFPKGEEKDLKVALPKGFLGRVGDRGRVVEGWAPQARILSHPSVGGFVSHCGWNSVMESVVHGVPIVAMPIQFDQPVNAKLVVKIGAGVEVVRDDRTGKFRREDVAKSVGDVIRGKVGDTLRRNVKVMGEDKKF</sequence>
<dbReference type="AlphaFoldDB" id="A0A328DWS4"/>
<evidence type="ECO:0000259" key="6">
    <source>
        <dbReference type="Pfam" id="PF26168"/>
    </source>
</evidence>
<dbReference type="GO" id="GO:0008194">
    <property type="term" value="F:UDP-glycosyltransferase activity"/>
    <property type="evidence" value="ECO:0007669"/>
    <property type="project" value="InterPro"/>
</dbReference>
<dbReference type="SUPFAM" id="SSF53756">
    <property type="entry name" value="UDP-Glycosyltransferase/glycogen phosphorylase"/>
    <property type="match status" value="1"/>
</dbReference>
<proteinExistence type="inferred from homology"/>
<gene>
    <name evidence="7" type="ORF">DM860_005967</name>
</gene>
<keyword evidence="8" id="KW-1185">Reference proteome</keyword>
<organism evidence="7 8">
    <name type="scientific">Cuscuta australis</name>
    <dbReference type="NCBI Taxonomy" id="267555"/>
    <lineage>
        <taxon>Eukaryota</taxon>
        <taxon>Viridiplantae</taxon>
        <taxon>Streptophyta</taxon>
        <taxon>Embryophyta</taxon>
        <taxon>Tracheophyta</taxon>
        <taxon>Spermatophyta</taxon>
        <taxon>Magnoliopsida</taxon>
        <taxon>eudicotyledons</taxon>
        <taxon>Gunneridae</taxon>
        <taxon>Pentapetalae</taxon>
        <taxon>asterids</taxon>
        <taxon>lamiids</taxon>
        <taxon>Solanales</taxon>
        <taxon>Convolvulaceae</taxon>
        <taxon>Cuscuteae</taxon>
        <taxon>Cuscuta</taxon>
        <taxon>Cuscuta subgen. Grammica</taxon>
        <taxon>Cuscuta sect. Cleistogrammica</taxon>
    </lineage>
</organism>
<feature type="domain" description="Glycosyltransferase N-terminal" evidence="6">
    <location>
        <begin position="12"/>
        <end position="214"/>
    </location>
</feature>
<comment type="caution">
    <text evidence="7">The sequence shown here is derived from an EMBL/GenBank/DDBJ whole genome shotgun (WGS) entry which is preliminary data.</text>
</comment>
<reference evidence="7 8" key="1">
    <citation type="submission" date="2018-06" db="EMBL/GenBank/DDBJ databases">
        <title>The Genome of Cuscuta australis (Dodder) Provides Insight into the Evolution of Plant Parasitism.</title>
        <authorList>
            <person name="Liu H."/>
        </authorList>
    </citation>
    <scope>NUCLEOTIDE SEQUENCE [LARGE SCALE GENOMIC DNA]</scope>
    <source>
        <strain evidence="8">cv. Yunnan</strain>
        <tissue evidence="7">Vines</tissue>
    </source>
</reference>
<evidence type="ECO:0000256" key="3">
    <source>
        <dbReference type="ARBA" id="ARBA00022679"/>
    </source>
</evidence>
<dbReference type="InterPro" id="IPR058980">
    <property type="entry name" value="Glyco_transf_N"/>
</dbReference>
<protein>
    <recommendedName>
        <fullName evidence="5">Glycosyltransferase</fullName>
        <ecNumber evidence="5">2.4.1.-</ecNumber>
    </recommendedName>
</protein>
<dbReference type="InterPro" id="IPR035595">
    <property type="entry name" value="UDP_glycos_trans_CS"/>
</dbReference>
<dbReference type="Pfam" id="PF26168">
    <property type="entry name" value="Glyco_transf_N"/>
    <property type="match status" value="1"/>
</dbReference>
<dbReference type="FunFam" id="3.40.50.2000:FF:000060">
    <property type="entry name" value="Glycosyltransferase"/>
    <property type="match status" value="1"/>
</dbReference>
<dbReference type="EC" id="2.4.1.-" evidence="5"/>
<name>A0A328DWS4_9ASTE</name>
<evidence type="ECO:0000256" key="4">
    <source>
        <dbReference type="RuleBase" id="RU003718"/>
    </source>
</evidence>
<dbReference type="Proteomes" id="UP000249390">
    <property type="component" value="Unassembled WGS sequence"/>
</dbReference>